<sequence>MSSAPHERYHEPPPLRDGDTFPTFAGEPDQVNPPYNIPDPARVTLTERDRWVPSGIKPTYMGFAWHDFKGRYLPPDQSQGIFSRLFGTNKAATKEDEELHPCRHMTGLVHQCLDKNANDANMCRSVINIMEGCFREYKW</sequence>
<dbReference type="EMBL" id="HBGF01033270">
    <property type="protein sequence ID" value="CAD9130610.1"/>
    <property type="molecule type" value="Transcribed_RNA"/>
</dbReference>
<dbReference type="InterPro" id="IPR009069">
    <property type="entry name" value="Cys_alpha_HP_mot_SF"/>
</dbReference>
<protein>
    <recommendedName>
        <fullName evidence="3">CHCH domain-containing protein</fullName>
    </recommendedName>
</protein>
<dbReference type="SUPFAM" id="SSF47072">
    <property type="entry name" value="Cysteine alpha-hairpin motif"/>
    <property type="match status" value="1"/>
</dbReference>
<evidence type="ECO:0000313" key="2">
    <source>
        <dbReference type="EMBL" id="CAD9130610.1"/>
    </source>
</evidence>
<gene>
    <name evidence="2" type="ORF">NDES1114_LOCUS22269</name>
</gene>
<feature type="region of interest" description="Disordered" evidence="1">
    <location>
        <begin position="1"/>
        <end position="38"/>
    </location>
</feature>
<feature type="compositionally biased region" description="Basic and acidic residues" evidence="1">
    <location>
        <begin position="1"/>
        <end position="19"/>
    </location>
</feature>
<evidence type="ECO:0008006" key="3">
    <source>
        <dbReference type="Google" id="ProtNLM"/>
    </source>
</evidence>
<proteinExistence type="predicted"/>
<organism evidence="2">
    <name type="scientific">Neobodo designis</name>
    <name type="common">Flagellated protozoan</name>
    <name type="synonym">Bodo designis</name>
    <dbReference type="NCBI Taxonomy" id="312471"/>
    <lineage>
        <taxon>Eukaryota</taxon>
        <taxon>Discoba</taxon>
        <taxon>Euglenozoa</taxon>
        <taxon>Kinetoplastea</taxon>
        <taxon>Metakinetoplastina</taxon>
        <taxon>Neobodonida</taxon>
        <taxon>Neobodo</taxon>
    </lineage>
</organism>
<name>A0A7S1QD61_NEODS</name>
<evidence type="ECO:0000256" key="1">
    <source>
        <dbReference type="SAM" id="MobiDB-lite"/>
    </source>
</evidence>
<dbReference type="AlphaFoldDB" id="A0A7S1QD61"/>
<accession>A0A7S1QD61</accession>
<reference evidence="2" key="1">
    <citation type="submission" date="2021-01" db="EMBL/GenBank/DDBJ databases">
        <authorList>
            <person name="Corre E."/>
            <person name="Pelletier E."/>
            <person name="Niang G."/>
            <person name="Scheremetjew M."/>
            <person name="Finn R."/>
            <person name="Kale V."/>
            <person name="Holt S."/>
            <person name="Cochrane G."/>
            <person name="Meng A."/>
            <person name="Brown T."/>
            <person name="Cohen L."/>
        </authorList>
    </citation>
    <scope>NUCLEOTIDE SEQUENCE</scope>
    <source>
        <strain evidence="2">CCAP 1951/1</strain>
    </source>
</reference>